<feature type="compositionally biased region" description="Basic and acidic residues" evidence="4">
    <location>
        <begin position="38"/>
        <end position="59"/>
    </location>
</feature>
<protein>
    <recommendedName>
        <fullName evidence="7">Nucleolar complex protein 2</fullName>
    </recommendedName>
</protein>
<proteinExistence type="inferred from homology"/>
<dbReference type="PANTHER" id="PTHR12687">
    <property type="entry name" value="NUCLEOLAR COMPLEX 2 AND RAD4-RELATED"/>
    <property type="match status" value="1"/>
</dbReference>
<dbReference type="PANTHER" id="PTHR12687:SF4">
    <property type="entry name" value="NUCLEOLAR COMPLEX PROTEIN 2 HOMOLOG"/>
    <property type="match status" value="1"/>
</dbReference>
<feature type="compositionally biased region" description="Acidic residues" evidence="4">
    <location>
        <begin position="685"/>
        <end position="719"/>
    </location>
</feature>
<evidence type="ECO:0000256" key="1">
    <source>
        <dbReference type="ARBA" id="ARBA00004123"/>
    </source>
</evidence>
<dbReference type="GO" id="GO:0005730">
    <property type="term" value="C:nucleolus"/>
    <property type="evidence" value="ECO:0007669"/>
    <property type="project" value="TreeGrafter"/>
</dbReference>
<dbReference type="InterPro" id="IPR016024">
    <property type="entry name" value="ARM-type_fold"/>
</dbReference>
<dbReference type="GO" id="GO:0042273">
    <property type="term" value="P:ribosomal large subunit biogenesis"/>
    <property type="evidence" value="ECO:0007669"/>
    <property type="project" value="TreeGrafter"/>
</dbReference>
<comment type="similarity">
    <text evidence="2">Belongs to the NOC2 family.</text>
</comment>
<evidence type="ECO:0008006" key="7">
    <source>
        <dbReference type="Google" id="ProtNLM"/>
    </source>
</evidence>
<dbReference type="EMBL" id="KN822972">
    <property type="protein sequence ID" value="KIO30474.1"/>
    <property type="molecule type" value="Genomic_DNA"/>
</dbReference>
<dbReference type="AlphaFoldDB" id="A0A0C3QRN0"/>
<dbReference type="InterPro" id="IPR005343">
    <property type="entry name" value="Noc2"/>
</dbReference>
<accession>A0A0C3QRN0</accession>
<evidence type="ECO:0000256" key="2">
    <source>
        <dbReference type="ARBA" id="ARBA00005907"/>
    </source>
</evidence>
<dbReference type="OrthoDB" id="10266662at2759"/>
<dbReference type="GO" id="GO:0030690">
    <property type="term" value="C:Noc1p-Noc2p complex"/>
    <property type="evidence" value="ECO:0007669"/>
    <property type="project" value="TreeGrafter"/>
</dbReference>
<feature type="compositionally biased region" description="Acidic residues" evidence="4">
    <location>
        <begin position="85"/>
        <end position="104"/>
    </location>
</feature>
<dbReference type="STRING" id="1051891.A0A0C3QRN0"/>
<feature type="compositionally biased region" description="Basic residues" evidence="4">
    <location>
        <begin position="24"/>
        <end position="33"/>
    </location>
</feature>
<feature type="region of interest" description="Disordered" evidence="4">
    <location>
        <begin position="144"/>
        <end position="171"/>
    </location>
</feature>
<reference evidence="5 6" key="1">
    <citation type="submission" date="2014-04" db="EMBL/GenBank/DDBJ databases">
        <authorList>
            <consortium name="DOE Joint Genome Institute"/>
            <person name="Kuo A."/>
            <person name="Girlanda M."/>
            <person name="Perotto S."/>
            <person name="Kohler A."/>
            <person name="Nagy L.G."/>
            <person name="Floudas D."/>
            <person name="Copeland A."/>
            <person name="Barry K.W."/>
            <person name="Cichocki N."/>
            <person name="Veneault-Fourrey C."/>
            <person name="LaButti K."/>
            <person name="Lindquist E.A."/>
            <person name="Lipzen A."/>
            <person name="Lundell T."/>
            <person name="Morin E."/>
            <person name="Murat C."/>
            <person name="Sun H."/>
            <person name="Tunlid A."/>
            <person name="Henrissat B."/>
            <person name="Grigoriev I.V."/>
            <person name="Hibbett D.S."/>
            <person name="Martin F."/>
            <person name="Nordberg H.P."/>
            <person name="Cantor M.N."/>
            <person name="Hua S.X."/>
        </authorList>
    </citation>
    <scope>NUCLEOTIDE SEQUENCE [LARGE SCALE GENOMIC DNA]</scope>
    <source>
        <strain evidence="5 6">MUT 4182</strain>
    </source>
</reference>
<feature type="region of interest" description="Disordered" evidence="4">
    <location>
        <begin position="672"/>
        <end position="719"/>
    </location>
</feature>
<feature type="compositionally biased region" description="Basic residues" evidence="4">
    <location>
        <begin position="1"/>
        <end position="13"/>
    </location>
</feature>
<feature type="compositionally biased region" description="Acidic residues" evidence="4">
    <location>
        <begin position="153"/>
        <end position="169"/>
    </location>
</feature>
<keyword evidence="6" id="KW-1185">Reference proteome</keyword>
<organism evidence="5 6">
    <name type="scientific">Tulasnella calospora MUT 4182</name>
    <dbReference type="NCBI Taxonomy" id="1051891"/>
    <lineage>
        <taxon>Eukaryota</taxon>
        <taxon>Fungi</taxon>
        <taxon>Dikarya</taxon>
        <taxon>Basidiomycota</taxon>
        <taxon>Agaricomycotina</taxon>
        <taxon>Agaricomycetes</taxon>
        <taxon>Cantharellales</taxon>
        <taxon>Tulasnellaceae</taxon>
        <taxon>Tulasnella</taxon>
    </lineage>
</organism>
<keyword evidence="3" id="KW-0539">Nucleus</keyword>
<gene>
    <name evidence="5" type="ORF">M407DRAFT_20530</name>
</gene>
<name>A0A0C3QRN0_9AGAM</name>
<dbReference type="GO" id="GO:0005654">
    <property type="term" value="C:nucleoplasm"/>
    <property type="evidence" value="ECO:0007669"/>
    <property type="project" value="TreeGrafter"/>
</dbReference>
<dbReference type="Pfam" id="PF03715">
    <property type="entry name" value="Noc2"/>
    <property type="match status" value="1"/>
</dbReference>
<dbReference type="GO" id="GO:0030691">
    <property type="term" value="C:Noc2p-Noc3p complex"/>
    <property type="evidence" value="ECO:0007669"/>
    <property type="project" value="TreeGrafter"/>
</dbReference>
<comment type="subcellular location">
    <subcellularLocation>
        <location evidence="1">Nucleus</location>
    </subcellularLocation>
</comment>
<evidence type="ECO:0000313" key="5">
    <source>
        <dbReference type="EMBL" id="KIO30474.1"/>
    </source>
</evidence>
<dbReference type="SUPFAM" id="SSF48371">
    <property type="entry name" value="ARM repeat"/>
    <property type="match status" value="1"/>
</dbReference>
<dbReference type="HOGENOM" id="CLU_011272_0_0_1"/>
<feature type="region of interest" description="Disordered" evidence="4">
    <location>
        <begin position="1"/>
        <end position="120"/>
    </location>
</feature>
<evidence type="ECO:0000313" key="6">
    <source>
        <dbReference type="Proteomes" id="UP000054248"/>
    </source>
</evidence>
<evidence type="ECO:0000256" key="4">
    <source>
        <dbReference type="SAM" id="MobiDB-lite"/>
    </source>
</evidence>
<dbReference type="Proteomes" id="UP000054248">
    <property type="component" value="Unassembled WGS sequence"/>
</dbReference>
<reference evidence="6" key="2">
    <citation type="submission" date="2015-01" db="EMBL/GenBank/DDBJ databases">
        <title>Evolutionary Origins and Diversification of the Mycorrhizal Mutualists.</title>
        <authorList>
            <consortium name="DOE Joint Genome Institute"/>
            <consortium name="Mycorrhizal Genomics Consortium"/>
            <person name="Kohler A."/>
            <person name="Kuo A."/>
            <person name="Nagy L.G."/>
            <person name="Floudas D."/>
            <person name="Copeland A."/>
            <person name="Barry K.W."/>
            <person name="Cichocki N."/>
            <person name="Veneault-Fourrey C."/>
            <person name="LaButti K."/>
            <person name="Lindquist E.A."/>
            <person name="Lipzen A."/>
            <person name="Lundell T."/>
            <person name="Morin E."/>
            <person name="Murat C."/>
            <person name="Riley R."/>
            <person name="Ohm R."/>
            <person name="Sun H."/>
            <person name="Tunlid A."/>
            <person name="Henrissat B."/>
            <person name="Grigoriev I.V."/>
            <person name="Hibbett D.S."/>
            <person name="Martin F."/>
        </authorList>
    </citation>
    <scope>NUCLEOTIDE SEQUENCE [LARGE SCALE GENOMIC DNA]</scope>
    <source>
        <strain evidence="6">MUT 4182</strain>
    </source>
</reference>
<sequence length="719" mass="80453">MVKKGTKRTRKFAAKGGIQAAINARRKHQKKARPIIAKKAERARAKESGAPSGRDRKGEESEEELPEGTKFKGMSVDDFLKGDFMGDDSEDGSGSENGDSEDDSASFASLDEYDDEERHMQELSLLAQKDPEFYKYLQENEPTLLGFSKSGESPEEVDEVEMSDEEEEEDGRKILTKEMLDAWKADILKYRSLKSLRQLLTAFRASSNLDDEKSGAKRTYKTESPELFNQLVVASLKFTPMVLMHHIPYKELPDGRFKPPTQVPKTEKISRLVASFLSSIAKLMTTLSDADTQVLALNETSKLIPYVSGQRRAVKNYLKMSLELWSNGEDEVRLAAYMALRKLGASSDTSLLDMVLKASYLTMVRGASTTNDHTMPSLNLMKNTASELYCMNQGLSYQHAFSYIRQLAFHLRGAMKVGTSSDALRQVYNWQFVHCVDFWCMVLAKASAEDVMVFGKKKKGKSNGESELRPLIFPLIQVALGAIKLGPGMRHYPLHLHLIRSLLHLVRHTKTYIPLAPYILPILTAPISPSTKFLPAKEKLKPLDLSVSIHVPAGYMKTRILAESIVDEASFLLAEWSESLQGSIAFPELMLPVTVTLKRCVRKSKGGKNAMHVKTLVERIEEGCRWVESKRANVRFAPGDGREVEAWEGGIDITESPVAKWVKVQRKARAVREEMKRKAATGEGEMLDDEESAEDAPMGEDDDDEDDGGDSDDDDDDED</sequence>
<evidence type="ECO:0000256" key="3">
    <source>
        <dbReference type="ARBA" id="ARBA00023242"/>
    </source>
</evidence>